<dbReference type="SUPFAM" id="SSF52540">
    <property type="entry name" value="P-loop containing nucleoside triphosphate hydrolases"/>
    <property type="match status" value="1"/>
</dbReference>
<dbReference type="InterPro" id="IPR051316">
    <property type="entry name" value="Zinc-reg_GTPase_activator"/>
</dbReference>
<comment type="similarity">
    <text evidence="4">Belongs to the SIMIBI class G3E GTPase family. ZNG1 subfamily.</text>
</comment>
<keyword evidence="1" id="KW-0547">Nucleotide-binding</keyword>
<dbReference type="InterPro" id="IPR011629">
    <property type="entry name" value="CobW-like_C"/>
</dbReference>
<reference evidence="9 10" key="1">
    <citation type="submission" date="2013-08" db="EMBL/GenBank/DDBJ databases">
        <authorList>
            <person name="Weinstock G."/>
            <person name="Sodergren E."/>
            <person name="Wylie T."/>
            <person name="Fulton L."/>
            <person name="Fulton R."/>
            <person name="Fronick C."/>
            <person name="O'Laughlin M."/>
            <person name="Godfrey J."/>
            <person name="Miner T."/>
            <person name="Herter B."/>
            <person name="Appelbaum E."/>
            <person name="Cordes M."/>
            <person name="Lek S."/>
            <person name="Wollam A."/>
            <person name="Pepin K.H."/>
            <person name="Palsikar V.B."/>
            <person name="Mitreva M."/>
            <person name="Wilson R.K."/>
        </authorList>
    </citation>
    <scope>NUCLEOTIDE SEQUENCE [LARGE SCALE GENOMIC DNA]</scope>
    <source>
        <strain evidence="9 10">ATCC 700332</strain>
    </source>
</reference>
<proteinExistence type="inferred from homology"/>
<dbReference type="Gene3D" id="3.30.1220.10">
    <property type="entry name" value="CobW-like, C-terminal domain"/>
    <property type="match status" value="1"/>
</dbReference>
<dbReference type="Gene3D" id="3.40.50.300">
    <property type="entry name" value="P-loop containing nucleotide triphosphate hydrolases"/>
    <property type="match status" value="1"/>
</dbReference>
<evidence type="ECO:0000313" key="10">
    <source>
        <dbReference type="Proteomes" id="UP000016649"/>
    </source>
</evidence>
<gene>
    <name evidence="9" type="ORF">HMPREF9193_01809</name>
</gene>
<evidence type="ECO:0000256" key="6">
    <source>
        <dbReference type="ARBA" id="ARBA00049117"/>
    </source>
</evidence>
<sequence length="315" mass="34562">MNILIVSGFLGAGKTTFIQKLSEKTGKQFAVMENEYGEQGIDGSLLEQNRLKVWELTEGCICCSLKSDFAMSVLTIANSTNPEYLIVEPTGVGLLSSVIANLAKIEYERIRLLQPVTIVDINCIDSYLKTFGEFYADQIKNAPTILLSKTENSNGTDIKKAVHTLKSINPSVLITTYEQTDAHWWNSLLDIEKSAFKSAGKNTPDALSAQYAGSANTSNAVASATPDLQTLSISDIQIQSIEELITALCVLIEGRFGRIYRLKGFVNINGQWAKFDIVDKRYNIETCAAMKKAKMTAIGTNLDSQALYTLFGTPL</sequence>
<keyword evidence="10" id="KW-1185">Reference proteome</keyword>
<dbReference type="RefSeq" id="WP_021688007.1">
    <property type="nucleotide sequence ID" value="NZ_KI260569.1"/>
</dbReference>
<evidence type="ECO:0000313" key="9">
    <source>
        <dbReference type="EMBL" id="ERJ92148.1"/>
    </source>
</evidence>
<dbReference type="Pfam" id="PF07683">
    <property type="entry name" value="CobW_C"/>
    <property type="match status" value="1"/>
</dbReference>
<evidence type="ECO:0000256" key="5">
    <source>
        <dbReference type="ARBA" id="ARBA00045658"/>
    </source>
</evidence>
<keyword evidence="2" id="KW-0378">Hydrolase</keyword>
<comment type="function">
    <text evidence="5">Zinc chaperone that directly transfers zinc cofactor to target proteins, thereby activating them. Zinc is transferred from the CXCC motif in the GTPase domain to the zinc binding site in target proteins in a process requiring GTP hydrolysis.</text>
</comment>
<accession>A0ABN0NXK6</accession>
<organism evidence="9 10">
    <name type="scientific">Treponema lecithinolyticum ATCC 700332</name>
    <dbReference type="NCBI Taxonomy" id="1321815"/>
    <lineage>
        <taxon>Bacteria</taxon>
        <taxon>Pseudomonadati</taxon>
        <taxon>Spirochaetota</taxon>
        <taxon>Spirochaetia</taxon>
        <taxon>Spirochaetales</taxon>
        <taxon>Treponemataceae</taxon>
        <taxon>Treponema</taxon>
    </lineage>
</organism>
<evidence type="ECO:0000256" key="2">
    <source>
        <dbReference type="ARBA" id="ARBA00022801"/>
    </source>
</evidence>
<dbReference type="InterPro" id="IPR036627">
    <property type="entry name" value="CobW-likC_sf"/>
</dbReference>
<keyword evidence="3" id="KW-0143">Chaperone</keyword>
<evidence type="ECO:0000256" key="4">
    <source>
        <dbReference type="ARBA" id="ARBA00034320"/>
    </source>
</evidence>
<evidence type="ECO:0000256" key="1">
    <source>
        <dbReference type="ARBA" id="ARBA00022741"/>
    </source>
</evidence>
<evidence type="ECO:0000259" key="7">
    <source>
        <dbReference type="Pfam" id="PF02492"/>
    </source>
</evidence>
<comment type="caution">
    <text evidence="9">The sequence shown here is derived from an EMBL/GenBank/DDBJ whole genome shotgun (WGS) entry which is preliminary data.</text>
</comment>
<dbReference type="PANTHER" id="PTHR13748">
    <property type="entry name" value="COBW-RELATED"/>
    <property type="match status" value="1"/>
</dbReference>
<evidence type="ECO:0000256" key="3">
    <source>
        <dbReference type="ARBA" id="ARBA00023186"/>
    </source>
</evidence>
<dbReference type="InterPro" id="IPR027417">
    <property type="entry name" value="P-loop_NTPase"/>
</dbReference>
<dbReference type="Proteomes" id="UP000016649">
    <property type="component" value="Unassembled WGS sequence"/>
</dbReference>
<dbReference type="PANTHER" id="PTHR13748:SF62">
    <property type="entry name" value="COBW DOMAIN-CONTAINING PROTEIN"/>
    <property type="match status" value="1"/>
</dbReference>
<dbReference type="Pfam" id="PF02492">
    <property type="entry name" value="cobW"/>
    <property type="match status" value="1"/>
</dbReference>
<dbReference type="SUPFAM" id="SSF90002">
    <property type="entry name" value="Hypothetical protein YjiA, C-terminal domain"/>
    <property type="match status" value="1"/>
</dbReference>
<comment type="catalytic activity">
    <reaction evidence="6">
        <text>GTP + H2O = GDP + phosphate + H(+)</text>
        <dbReference type="Rhea" id="RHEA:19669"/>
        <dbReference type="ChEBI" id="CHEBI:15377"/>
        <dbReference type="ChEBI" id="CHEBI:15378"/>
        <dbReference type="ChEBI" id="CHEBI:37565"/>
        <dbReference type="ChEBI" id="CHEBI:43474"/>
        <dbReference type="ChEBI" id="CHEBI:58189"/>
    </reaction>
    <physiologicalReaction direction="left-to-right" evidence="6">
        <dbReference type="Rhea" id="RHEA:19670"/>
    </physiologicalReaction>
</comment>
<protein>
    <submittedName>
        <fullName evidence="9">CobW/P47K family protein</fullName>
    </submittedName>
</protein>
<feature type="domain" description="CobW C-terminal" evidence="8">
    <location>
        <begin position="253"/>
        <end position="311"/>
    </location>
</feature>
<evidence type="ECO:0000259" key="8">
    <source>
        <dbReference type="Pfam" id="PF07683"/>
    </source>
</evidence>
<dbReference type="InterPro" id="IPR003495">
    <property type="entry name" value="CobW/HypB/UreG_nucleotide-bd"/>
</dbReference>
<dbReference type="CDD" id="cd03112">
    <property type="entry name" value="CobW-like"/>
    <property type="match status" value="1"/>
</dbReference>
<dbReference type="EMBL" id="AWVH01000039">
    <property type="protein sequence ID" value="ERJ92148.1"/>
    <property type="molecule type" value="Genomic_DNA"/>
</dbReference>
<feature type="domain" description="CobW/HypB/UreG nucleotide-binding" evidence="7">
    <location>
        <begin position="3"/>
        <end position="172"/>
    </location>
</feature>
<name>A0ABN0NXK6_TRELE</name>